<protein>
    <submittedName>
        <fullName evidence="1">Uncharacterized protein</fullName>
    </submittedName>
</protein>
<reference evidence="1 2" key="1">
    <citation type="journal article" date="2024" name="Insects">
        <title>An Improved Chromosome-Level Genome Assembly of the Firefly Pyrocoelia pectoralis.</title>
        <authorList>
            <person name="Fu X."/>
            <person name="Meyer-Rochow V.B."/>
            <person name="Ballantyne L."/>
            <person name="Zhu X."/>
        </authorList>
    </citation>
    <scope>NUCLEOTIDE SEQUENCE [LARGE SCALE GENOMIC DNA]</scope>
    <source>
        <strain evidence="1">XCY_ONT2</strain>
    </source>
</reference>
<dbReference type="AlphaFoldDB" id="A0AAN7V963"/>
<evidence type="ECO:0000313" key="1">
    <source>
        <dbReference type="EMBL" id="KAK5641283.1"/>
    </source>
</evidence>
<keyword evidence="2" id="KW-1185">Reference proteome</keyword>
<comment type="caution">
    <text evidence="1">The sequence shown here is derived from an EMBL/GenBank/DDBJ whole genome shotgun (WGS) entry which is preliminary data.</text>
</comment>
<gene>
    <name evidence="1" type="ORF">RI129_009830</name>
</gene>
<accession>A0AAN7V963</accession>
<proteinExistence type="predicted"/>
<name>A0AAN7V963_9COLE</name>
<organism evidence="1 2">
    <name type="scientific">Pyrocoelia pectoralis</name>
    <dbReference type="NCBI Taxonomy" id="417401"/>
    <lineage>
        <taxon>Eukaryota</taxon>
        <taxon>Metazoa</taxon>
        <taxon>Ecdysozoa</taxon>
        <taxon>Arthropoda</taxon>
        <taxon>Hexapoda</taxon>
        <taxon>Insecta</taxon>
        <taxon>Pterygota</taxon>
        <taxon>Neoptera</taxon>
        <taxon>Endopterygota</taxon>
        <taxon>Coleoptera</taxon>
        <taxon>Polyphaga</taxon>
        <taxon>Elateriformia</taxon>
        <taxon>Elateroidea</taxon>
        <taxon>Lampyridae</taxon>
        <taxon>Lampyrinae</taxon>
        <taxon>Pyrocoelia</taxon>
    </lineage>
</organism>
<sequence>MKSPTLRCLNITCGPRYLADEKKKREIEILSSEVVRNISVFKKSWNALGQSEIGMRKCCKLQFEKVEQSSTAIIELVEICFGNGLFVLAEPAEGSCSVAGRRKK</sequence>
<dbReference type="Proteomes" id="UP001329430">
    <property type="component" value="Chromosome 7"/>
</dbReference>
<evidence type="ECO:0000313" key="2">
    <source>
        <dbReference type="Proteomes" id="UP001329430"/>
    </source>
</evidence>
<dbReference type="EMBL" id="JAVRBK010000007">
    <property type="protein sequence ID" value="KAK5641283.1"/>
    <property type="molecule type" value="Genomic_DNA"/>
</dbReference>